<evidence type="ECO:0000313" key="4">
    <source>
        <dbReference type="EMBL" id="MBW2941821.1"/>
    </source>
</evidence>
<dbReference type="InterPro" id="IPR020904">
    <property type="entry name" value="Sc_DH/Rdtase_CS"/>
</dbReference>
<dbReference type="RefSeq" id="WP_219044044.1">
    <property type="nucleotide sequence ID" value="NZ_JAHWDQ010000003.1"/>
</dbReference>
<dbReference type="PROSITE" id="PS00061">
    <property type="entry name" value="ADH_SHORT"/>
    <property type="match status" value="1"/>
</dbReference>
<evidence type="ECO:0000256" key="2">
    <source>
        <dbReference type="ARBA" id="ARBA00022857"/>
    </source>
</evidence>
<reference evidence="4" key="1">
    <citation type="submission" date="2021-07" db="EMBL/GenBank/DDBJ databases">
        <title>Zhongshania sp. CAU 1632 isolated from seawater.</title>
        <authorList>
            <person name="Kim W."/>
        </authorList>
    </citation>
    <scope>NUCLEOTIDE SEQUENCE</scope>
    <source>
        <strain evidence="4">CAU 1632</strain>
    </source>
</reference>
<comment type="similarity">
    <text evidence="1">Belongs to the short-chain dehydrogenases/reductases (SDR) family.</text>
</comment>
<dbReference type="Pfam" id="PF13561">
    <property type="entry name" value="adh_short_C2"/>
    <property type="match status" value="1"/>
</dbReference>
<name>A0ABS6VU37_9GAMM</name>
<sequence length="256" mass="27322">MQDLFSIAGKTALVTGGSRGIGAMIAEGFLRAGAKVYITSRKAEELETTRARLAELGECIAIPSDLSQLDGISKLAKEISARETKLDILINNAGATWGAPIDEFPESGWDKVMDLNVKSVFFLTQKLLPLLRASASKDDPARIVNLASVYALRYSQQPTFSYSASKAAVVQLTQQLAASLVKEHINVNAIAPGLFPSNMTAYLMEDEEALNNNIPMNRMGKLEDAAGTVIYLCSRASSYMTGGLLVIDGGSVISAG</sequence>
<dbReference type="InterPro" id="IPR002347">
    <property type="entry name" value="SDR_fam"/>
</dbReference>
<accession>A0ABS6VU37</accession>
<keyword evidence="3" id="KW-0560">Oxidoreductase</keyword>
<comment type="caution">
    <text evidence="4">The sequence shown here is derived from an EMBL/GenBank/DDBJ whole genome shotgun (WGS) entry which is preliminary data.</text>
</comment>
<evidence type="ECO:0000256" key="3">
    <source>
        <dbReference type="ARBA" id="ARBA00023002"/>
    </source>
</evidence>
<organism evidence="4 5">
    <name type="scientific">Zhongshania aquimaris</name>
    <dbReference type="NCBI Taxonomy" id="2857107"/>
    <lineage>
        <taxon>Bacteria</taxon>
        <taxon>Pseudomonadati</taxon>
        <taxon>Pseudomonadota</taxon>
        <taxon>Gammaproteobacteria</taxon>
        <taxon>Cellvibrionales</taxon>
        <taxon>Spongiibacteraceae</taxon>
        <taxon>Zhongshania</taxon>
    </lineage>
</organism>
<dbReference type="PANTHER" id="PTHR43618">
    <property type="entry name" value="7-ALPHA-HYDROXYSTEROID DEHYDROGENASE"/>
    <property type="match status" value="1"/>
</dbReference>
<keyword evidence="5" id="KW-1185">Reference proteome</keyword>
<dbReference type="EMBL" id="JAHWDQ010000003">
    <property type="protein sequence ID" value="MBW2941821.1"/>
    <property type="molecule type" value="Genomic_DNA"/>
</dbReference>
<proteinExistence type="inferred from homology"/>
<evidence type="ECO:0000256" key="1">
    <source>
        <dbReference type="ARBA" id="ARBA00006484"/>
    </source>
</evidence>
<evidence type="ECO:0000313" key="5">
    <source>
        <dbReference type="Proteomes" id="UP001166291"/>
    </source>
</evidence>
<dbReference type="Proteomes" id="UP001166291">
    <property type="component" value="Unassembled WGS sequence"/>
</dbReference>
<keyword evidence="2" id="KW-0521">NADP</keyword>
<dbReference type="InterPro" id="IPR052178">
    <property type="entry name" value="Sec_Metab_Biosynth_SDR"/>
</dbReference>
<protein>
    <submittedName>
        <fullName evidence="4">SDR family oxidoreductase</fullName>
    </submittedName>
</protein>
<gene>
    <name evidence="4" type="ORF">KXJ70_13575</name>
</gene>
<dbReference type="PANTHER" id="PTHR43618:SF8">
    <property type="entry name" value="7ALPHA-HYDROXYSTEROID DEHYDROGENASE"/>
    <property type="match status" value="1"/>
</dbReference>